<feature type="domain" description="Mobile element protein CD1107-like" evidence="4">
    <location>
        <begin position="51"/>
        <end position="198"/>
    </location>
</feature>
<evidence type="ECO:0000256" key="2">
    <source>
        <dbReference type="SAM" id="Phobius"/>
    </source>
</evidence>
<dbReference type="InterPro" id="IPR025376">
    <property type="entry name" value="CD1107-like_dom"/>
</dbReference>
<evidence type="ECO:0000313" key="5">
    <source>
        <dbReference type="EMBL" id="MBM6745509.1"/>
    </source>
</evidence>
<evidence type="ECO:0000259" key="4">
    <source>
        <dbReference type="Pfam" id="PF14283"/>
    </source>
</evidence>
<evidence type="ECO:0000256" key="1">
    <source>
        <dbReference type="SAM" id="MobiDB-lite"/>
    </source>
</evidence>
<sequence length="239" mass="25658">MKNKIKRTLTALCAALMLMGGFSVTAFAQTPENDATNDTGVVVEETEDTPPLTPDGNATLVDDYGGNKQLITVTTKSGNYFYIIIDRDDEGENTVHFLNQVDEADLMALMEDEDGQTEETPAVCNCTDKCEAGAVNTACPVCSVNLGDCTGKEAEPEEPEQPEEETQGNIGGILLIVLILAGGGGAAFYYFKVLKPKKDAAKGNDNLDEYDFDDYDEDEEADGELPDGAAADEQEDETV</sequence>
<dbReference type="Pfam" id="PF14283">
    <property type="entry name" value="CD1107-like"/>
    <property type="match status" value="1"/>
</dbReference>
<keyword evidence="2" id="KW-0472">Membrane</keyword>
<organism evidence="5 6">
    <name type="scientific">Drancourtella massiliensis</name>
    <dbReference type="NCBI Taxonomy" id="1632013"/>
    <lineage>
        <taxon>Bacteria</taxon>
        <taxon>Bacillati</taxon>
        <taxon>Bacillota</taxon>
        <taxon>Clostridia</taxon>
        <taxon>Eubacteriales</taxon>
        <taxon>Oscillospiraceae</taxon>
        <taxon>Drancourtella</taxon>
    </lineage>
</organism>
<dbReference type="RefSeq" id="WP_087150710.1">
    <property type="nucleotide sequence ID" value="NZ_JACJKH010000037.1"/>
</dbReference>
<keyword evidence="2" id="KW-0812">Transmembrane</keyword>
<reference evidence="5 6" key="1">
    <citation type="journal article" date="2021" name="Sci. Rep.">
        <title>The distribution of antibiotic resistance genes in chicken gut microbiota commensals.</title>
        <authorList>
            <person name="Juricova H."/>
            <person name="Matiasovicova J."/>
            <person name="Kubasova T."/>
            <person name="Cejkova D."/>
            <person name="Rychlik I."/>
        </authorList>
    </citation>
    <scope>NUCLEOTIDE SEQUENCE [LARGE SCALE GENOMIC DNA]</scope>
    <source>
        <strain evidence="5 6">An770</strain>
    </source>
</reference>
<keyword evidence="3" id="KW-0732">Signal</keyword>
<feature type="compositionally biased region" description="Acidic residues" evidence="1">
    <location>
        <begin position="206"/>
        <end position="239"/>
    </location>
</feature>
<feature type="transmembrane region" description="Helical" evidence="2">
    <location>
        <begin position="170"/>
        <end position="191"/>
    </location>
</feature>
<accession>A0ABS2EK93</accession>
<dbReference type="Proteomes" id="UP000775686">
    <property type="component" value="Unassembled WGS sequence"/>
</dbReference>
<keyword evidence="6" id="KW-1185">Reference proteome</keyword>
<feature type="chain" id="PRO_5045716657" evidence="3">
    <location>
        <begin position="29"/>
        <end position="239"/>
    </location>
</feature>
<protein>
    <submittedName>
        <fullName evidence="5">DUF4366 domain-containing protein</fullName>
    </submittedName>
</protein>
<keyword evidence="2" id="KW-1133">Transmembrane helix</keyword>
<feature type="region of interest" description="Disordered" evidence="1">
    <location>
        <begin position="200"/>
        <end position="239"/>
    </location>
</feature>
<evidence type="ECO:0000256" key="3">
    <source>
        <dbReference type="SAM" id="SignalP"/>
    </source>
</evidence>
<feature type="signal peptide" evidence="3">
    <location>
        <begin position="1"/>
        <end position="28"/>
    </location>
</feature>
<name>A0ABS2EK93_9FIRM</name>
<gene>
    <name evidence="5" type="ORF">H6A32_14605</name>
</gene>
<comment type="caution">
    <text evidence="5">The sequence shown here is derived from an EMBL/GenBank/DDBJ whole genome shotgun (WGS) entry which is preliminary data.</text>
</comment>
<evidence type="ECO:0000313" key="6">
    <source>
        <dbReference type="Proteomes" id="UP000775686"/>
    </source>
</evidence>
<dbReference type="EMBL" id="JACJKH010000037">
    <property type="protein sequence ID" value="MBM6745509.1"/>
    <property type="molecule type" value="Genomic_DNA"/>
</dbReference>
<proteinExistence type="predicted"/>